<protein>
    <submittedName>
        <fullName evidence="2">Nucleic-acid-binding protein from transposon X-element</fullName>
    </submittedName>
</protein>
<feature type="domain" description="Pre-C2HC" evidence="1">
    <location>
        <begin position="45"/>
        <end position="105"/>
    </location>
</feature>
<dbReference type="GO" id="GO:0003676">
    <property type="term" value="F:nucleic acid binding"/>
    <property type="evidence" value="ECO:0007669"/>
    <property type="project" value="InterPro"/>
</dbReference>
<dbReference type="InterPro" id="IPR036875">
    <property type="entry name" value="Znf_CCHC_sf"/>
</dbReference>
<dbReference type="AlphaFoldDB" id="A0AAV4SHN2"/>
<proteinExistence type="predicted"/>
<dbReference type="InterPro" id="IPR006579">
    <property type="entry name" value="Pre_C2HC_dom"/>
</dbReference>
<dbReference type="PANTHER" id="PTHR33273:SF2">
    <property type="entry name" value="ENDONUCLEASE_EXONUCLEASE_PHOSPHATASE DOMAIN-CONTAINING PROTEIN"/>
    <property type="match status" value="1"/>
</dbReference>
<organism evidence="2 3">
    <name type="scientific">Caerostris extrusa</name>
    <name type="common">Bark spider</name>
    <name type="synonym">Caerostris bankana</name>
    <dbReference type="NCBI Taxonomy" id="172846"/>
    <lineage>
        <taxon>Eukaryota</taxon>
        <taxon>Metazoa</taxon>
        <taxon>Ecdysozoa</taxon>
        <taxon>Arthropoda</taxon>
        <taxon>Chelicerata</taxon>
        <taxon>Arachnida</taxon>
        <taxon>Araneae</taxon>
        <taxon>Araneomorphae</taxon>
        <taxon>Entelegynae</taxon>
        <taxon>Araneoidea</taxon>
        <taxon>Araneidae</taxon>
        <taxon>Caerostris</taxon>
    </lineage>
</organism>
<dbReference type="Pfam" id="PF07530">
    <property type="entry name" value="PRE_C2HC"/>
    <property type="match status" value="1"/>
</dbReference>
<dbReference type="Proteomes" id="UP001054945">
    <property type="component" value="Unassembled WGS sequence"/>
</dbReference>
<dbReference type="GO" id="GO:0008270">
    <property type="term" value="F:zinc ion binding"/>
    <property type="evidence" value="ECO:0007669"/>
    <property type="project" value="InterPro"/>
</dbReference>
<dbReference type="SUPFAM" id="SSF57756">
    <property type="entry name" value="Retrovirus zinc finger-like domains"/>
    <property type="match status" value="1"/>
</dbReference>
<evidence type="ECO:0000313" key="2">
    <source>
        <dbReference type="EMBL" id="GIY32701.1"/>
    </source>
</evidence>
<name>A0AAV4SHN2_CAEEX</name>
<reference evidence="2 3" key="1">
    <citation type="submission" date="2021-06" db="EMBL/GenBank/DDBJ databases">
        <title>Caerostris extrusa draft genome.</title>
        <authorList>
            <person name="Kono N."/>
            <person name="Arakawa K."/>
        </authorList>
    </citation>
    <scope>NUCLEOTIDE SEQUENCE [LARGE SCALE GENOMIC DNA]</scope>
</reference>
<dbReference type="EMBL" id="BPLR01009535">
    <property type="protein sequence ID" value="GIY32701.1"/>
    <property type="molecule type" value="Genomic_DNA"/>
</dbReference>
<gene>
    <name evidence="2" type="primary">ORF1_12</name>
    <name evidence="2" type="ORF">CEXT_136341</name>
</gene>
<keyword evidence="3" id="KW-1185">Reference proteome</keyword>
<sequence>MRTLHRTITKYLDDKQIPYYIIMPKLLRPVKIVIRGLPIDTNPDLIKSELTNMQFQVANIYQLKKRDQDRTPMPLFQVQLNPTDNLDTIWDVESLLYLKVKIEKYNLQGGIAQCHRCQKFGHSSINCRLTARCVKCAQEHLTSECPTQRTDAPLCANCNGKHPASYRGCPNFPKLNQTQAKPATTPTSNTFQPKIHPFKFIFCQRCLYLY</sequence>
<evidence type="ECO:0000313" key="3">
    <source>
        <dbReference type="Proteomes" id="UP001054945"/>
    </source>
</evidence>
<evidence type="ECO:0000259" key="1">
    <source>
        <dbReference type="Pfam" id="PF07530"/>
    </source>
</evidence>
<dbReference type="PANTHER" id="PTHR33273">
    <property type="entry name" value="DOMAIN-CONTAINING PROTEIN, PUTATIVE-RELATED"/>
    <property type="match status" value="1"/>
</dbReference>
<accession>A0AAV4SHN2</accession>
<comment type="caution">
    <text evidence="2">The sequence shown here is derived from an EMBL/GenBank/DDBJ whole genome shotgun (WGS) entry which is preliminary data.</text>
</comment>